<feature type="coiled-coil region" evidence="1">
    <location>
        <begin position="185"/>
        <end position="279"/>
    </location>
</feature>
<keyword evidence="1" id="KW-0175">Coiled coil</keyword>
<evidence type="ECO:0000256" key="2">
    <source>
        <dbReference type="SAM" id="MobiDB-lite"/>
    </source>
</evidence>
<feature type="region of interest" description="Disordered" evidence="2">
    <location>
        <begin position="603"/>
        <end position="638"/>
    </location>
</feature>
<organism evidence="3 4">
    <name type="scientific">Stylonychia lemnae</name>
    <name type="common">Ciliate</name>
    <dbReference type="NCBI Taxonomy" id="5949"/>
    <lineage>
        <taxon>Eukaryota</taxon>
        <taxon>Sar</taxon>
        <taxon>Alveolata</taxon>
        <taxon>Ciliophora</taxon>
        <taxon>Intramacronucleata</taxon>
        <taxon>Spirotrichea</taxon>
        <taxon>Stichotrichia</taxon>
        <taxon>Sporadotrichida</taxon>
        <taxon>Oxytrichidae</taxon>
        <taxon>Stylonychinae</taxon>
        <taxon>Stylonychia</taxon>
    </lineage>
</organism>
<feature type="coiled-coil region" evidence="1">
    <location>
        <begin position="323"/>
        <end position="454"/>
    </location>
</feature>
<feature type="compositionally biased region" description="Basic residues" evidence="2">
    <location>
        <begin position="626"/>
        <end position="638"/>
    </location>
</feature>
<dbReference type="EMBL" id="CCKQ01004784">
    <property type="protein sequence ID" value="CDW75938.1"/>
    <property type="molecule type" value="Genomic_DNA"/>
</dbReference>
<dbReference type="InParanoid" id="A0A078A360"/>
<evidence type="ECO:0000313" key="4">
    <source>
        <dbReference type="Proteomes" id="UP000039865"/>
    </source>
</evidence>
<name>A0A078A360_STYLE</name>
<proteinExistence type="predicted"/>
<evidence type="ECO:0000256" key="1">
    <source>
        <dbReference type="SAM" id="Coils"/>
    </source>
</evidence>
<protein>
    <submittedName>
        <fullName evidence="3">Uncharacterized protein</fullName>
    </submittedName>
</protein>
<feature type="coiled-coil region" evidence="1">
    <location>
        <begin position="497"/>
        <end position="524"/>
    </location>
</feature>
<dbReference type="Proteomes" id="UP000039865">
    <property type="component" value="Unassembled WGS sequence"/>
</dbReference>
<gene>
    <name evidence="3" type="primary">Contig10956.g11717</name>
    <name evidence="3" type="ORF">STYLEM_4934</name>
</gene>
<reference evidence="3 4" key="1">
    <citation type="submission" date="2014-06" db="EMBL/GenBank/DDBJ databases">
        <authorList>
            <person name="Swart Estienne"/>
        </authorList>
    </citation>
    <scope>NUCLEOTIDE SEQUENCE [LARGE SCALE GENOMIC DNA]</scope>
    <source>
        <strain evidence="3 4">130c</strain>
    </source>
</reference>
<dbReference type="AlphaFoldDB" id="A0A078A360"/>
<feature type="coiled-coil region" evidence="1">
    <location>
        <begin position="62"/>
        <end position="160"/>
    </location>
</feature>
<feature type="coiled-coil region" evidence="1">
    <location>
        <begin position="570"/>
        <end position="597"/>
    </location>
</feature>
<sequence>MSELKQDIAKVLNQESDKITQEKENKLREISNNFKRIMGLAQDHIAKGTPYKVNELDEQQTIEQFEKQSEEYEKIVKDGNTQKQSLRQEIAQMEIELRRIRDQVADKQIENKNLSFLIQKEEELKKQKNDYEKQALKTLSDDLEDQLSQLHNNAEKITGKVTPYGMEQVLQEKFQKTTNNYQQFLSESEKDLKDTQNDLDRVKIELEKERMITDSLQHEVNVNDQELQGLQETFQKHKTDLDEMNWQHDQKLKELEQIRIRANEEIKKLSVELGTAQSEINVLILESQKYESQLEFLATEREMILKAQLEAEDIDPFFQQADLQEAEAKRLKIEQEIMNLNREWFGKLEKVREETERVLTENEMKEFRSRIAILAAELSDKNQQIENINKDKQDMERLAEKAMSMGMQISEQTEEIGELNEKYKAALREKVDVYDELIESLKELVNRNSRFMKNEIEMCKLVNQTSVMKRELEQKEKYIEDMAKDINQRSVQDEDLQKKIKDRMEEKTQMLRSMRQEIRDRDQEIEFYEFLLREKQKKINNMQSSLIDQGKPQKTSQASRVNNQIKTTNVQAKDQNLDVLQGNRQRLEQQLVLIRDDDEEDYSQQQLQIDIDEESKAGDSDDLINRQKKFSTSHQRQI</sequence>
<dbReference type="OMA" id="EKERMIT"/>
<dbReference type="OrthoDB" id="10255522at2759"/>
<feature type="compositionally biased region" description="Basic and acidic residues" evidence="2">
    <location>
        <begin position="614"/>
        <end position="625"/>
    </location>
</feature>
<evidence type="ECO:0000313" key="3">
    <source>
        <dbReference type="EMBL" id="CDW75938.1"/>
    </source>
</evidence>
<keyword evidence="4" id="KW-1185">Reference proteome</keyword>
<accession>A0A078A360</accession>